<comment type="caution">
    <text evidence="1">The sequence shown here is derived from an EMBL/GenBank/DDBJ whole genome shotgun (WGS) entry which is preliminary data.</text>
</comment>
<gene>
    <name evidence="1" type="ORF">NBH20_07395</name>
</gene>
<keyword evidence="2" id="KW-1185">Reference proteome</keyword>
<dbReference type="RefSeq" id="WP_250944516.1">
    <property type="nucleotide sequence ID" value="NZ_JAMQAY010000002.1"/>
</dbReference>
<evidence type="ECO:0000313" key="1">
    <source>
        <dbReference type="EMBL" id="MCM2400975.1"/>
    </source>
</evidence>
<sequence length="112" mass="12715">MQFARPLKNFDQTSFTSQAGNGPYPVQLDPIEITGQVVSVGDQQKMNAPKRQFRCGFYNKFRANKFLNRHNSYADAATLRNVNLQGKDNRPTTPVATCENYYQMLTMGLGKF</sequence>
<accession>A0ABT0V8S2</accession>
<name>A0ABT0V8S2_9HYPH</name>
<reference evidence="1 2" key="1">
    <citation type="submission" date="2022-06" db="EMBL/GenBank/DDBJ databases">
        <authorList>
            <person name="Sun Q."/>
        </authorList>
    </citation>
    <scope>NUCLEOTIDE SEQUENCE [LARGE SCALE GENOMIC DNA]</scope>
    <source>
        <strain evidence="1 2">S153</strain>
    </source>
</reference>
<protein>
    <submittedName>
        <fullName evidence="1">Uncharacterized protein</fullName>
    </submittedName>
</protein>
<dbReference type="EMBL" id="JAMQAY010000002">
    <property type="protein sequence ID" value="MCM2400975.1"/>
    <property type="molecule type" value="Genomic_DNA"/>
</dbReference>
<evidence type="ECO:0000313" key="2">
    <source>
        <dbReference type="Proteomes" id="UP001155079"/>
    </source>
</evidence>
<organism evidence="1 2">
    <name type="scientific">Ciceribacter sichuanensis</name>
    <dbReference type="NCBI Taxonomy" id="2949647"/>
    <lineage>
        <taxon>Bacteria</taxon>
        <taxon>Pseudomonadati</taxon>
        <taxon>Pseudomonadota</taxon>
        <taxon>Alphaproteobacteria</taxon>
        <taxon>Hyphomicrobiales</taxon>
        <taxon>Rhizobiaceae</taxon>
        <taxon>Ciceribacter</taxon>
    </lineage>
</organism>
<dbReference type="Proteomes" id="UP001155079">
    <property type="component" value="Unassembled WGS sequence"/>
</dbReference>
<proteinExistence type="predicted"/>